<organism evidence="9 10">
    <name type="scientific">Candidatus Vagococcus giribetii</name>
    <dbReference type="NCBI Taxonomy" id="2230876"/>
    <lineage>
        <taxon>Bacteria</taxon>
        <taxon>Bacillati</taxon>
        <taxon>Bacillota</taxon>
        <taxon>Bacilli</taxon>
        <taxon>Lactobacillales</taxon>
        <taxon>Enterococcaceae</taxon>
        <taxon>Vagococcus</taxon>
    </lineage>
</organism>
<accession>A0ABS3HPV5</accession>
<dbReference type="Proteomes" id="UP000664857">
    <property type="component" value="Unassembled WGS sequence"/>
</dbReference>
<dbReference type="Pfam" id="PF05738">
    <property type="entry name" value="Cna_B"/>
    <property type="match status" value="4"/>
</dbReference>
<dbReference type="InterPro" id="IPR008966">
    <property type="entry name" value="Adhesion_dom_sf"/>
</dbReference>
<gene>
    <name evidence="9" type="ORF">DOK76_01775</name>
</gene>
<dbReference type="Gene3D" id="2.60.40.1280">
    <property type="match status" value="1"/>
</dbReference>
<comment type="caution">
    <text evidence="9">The sequence shown here is derived from an EMBL/GenBank/DDBJ whole genome shotgun (WGS) entry which is preliminary data.</text>
</comment>
<evidence type="ECO:0000256" key="7">
    <source>
        <dbReference type="SAM" id="Phobius"/>
    </source>
</evidence>
<evidence type="ECO:0000256" key="3">
    <source>
        <dbReference type="ARBA" id="ARBA00022525"/>
    </source>
</evidence>
<keyword evidence="5" id="KW-0572">Peptidoglycan-anchor</keyword>
<dbReference type="Pfam" id="PF17802">
    <property type="entry name" value="SpaA"/>
    <property type="match status" value="1"/>
</dbReference>
<keyword evidence="2" id="KW-0134">Cell wall</keyword>
<dbReference type="EMBL" id="JAFLVX010000005">
    <property type="protein sequence ID" value="MBO0475779.1"/>
    <property type="molecule type" value="Genomic_DNA"/>
</dbReference>
<keyword evidence="3" id="KW-0964">Secreted</keyword>
<evidence type="ECO:0000256" key="5">
    <source>
        <dbReference type="ARBA" id="ARBA00023088"/>
    </source>
</evidence>
<dbReference type="InterPro" id="IPR013783">
    <property type="entry name" value="Ig-like_fold"/>
</dbReference>
<keyword evidence="7" id="KW-0472">Membrane</keyword>
<dbReference type="InterPro" id="IPR008454">
    <property type="entry name" value="Collagen-bd_Cna-like_B-typ_dom"/>
</dbReference>
<feature type="region of interest" description="Disordered" evidence="6">
    <location>
        <begin position="911"/>
        <end position="932"/>
    </location>
</feature>
<evidence type="ECO:0000256" key="1">
    <source>
        <dbReference type="ARBA" id="ARBA00004191"/>
    </source>
</evidence>
<dbReference type="InterPro" id="IPR011252">
    <property type="entry name" value="Fibrogen-bd_dom1"/>
</dbReference>
<keyword evidence="4" id="KW-0732">Signal</keyword>
<evidence type="ECO:0000256" key="4">
    <source>
        <dbReference type="ARBA" id="ARBA00022729"/>
    </source>
</evidence>
<dbReference type="SUPFAM" id="SSF49478">
    <property type="entry name" value="Cna protein B-type domain"/>
    <property type="match status" value="4"/>
</dbReference>
<feature type="transmembrane region" description="Helical" evidence="7">
    <location>
        <begin position="940"/>
        <end position="958"/>
    </location>
</feature>
<dbReference type="Gene3D" id="2.60.40.10">
    <property type="entry name" value="Immunoglobulins"/>
    <property type="match status" value="1"/>
</dbReference>
<protein>
    <submittedName>
        <fullName evidence="9">Cna B-type domain-containing protein</fullName>
    </submittedName>
</protein>
<comment type="subcellular location">
    <subcellularLocation>
        <location evidence="1">Secreted</location>
        <location evidence="1">Cell wall</location>
    </subcellularLocation>
</comment>
<dbReference type="InterPro" id="IPR041033">
    <property type="entry name" value="SpaA_PFL_dom_1"/>
</dbReference>
<dbReference type="SUPFAM" id="SSF49401">
    <property type="entry name" value="Bacterial adhesins"/>
    <property type="match status" value="1"/>
</dbReference>
<dbReference type="InterPro" id="IPR019931">
    <property type="entry name" value="LPXTG_anchor"/>
</dbReference>
<evidence type="ECO:0000256" key="6">
    <source>
        <dbReference type="SAM" id="MobiDB-lite"/>
    </source>
</evidence>
<name>A0ABS3HPV5_9ENTE</name>
<dbReference type="Pfam" id="PF00746">
    <property type="entry name" value="Gram_pos_anchor"/>
    <property type="match status" value="1"/>
</dbReference>
<dbReference type="Gene3D" id="2.60.40.1140">
    <property type="entry name" value="Collagen-binding surface protein Cna, B-type domain"/>
    <property type="match status" value="4"/>
</dbReference>
<proteinExistence type="predicted"/>
<evidence type="ECO:0000313" key="9">
    <source>
        <dbReference type="EMBL" id="MBO0475779.1"/>
    </source>
</evidence>
<evidence type="ECO:0000313" key="10">
    <source>
        <dbReference type="Proteomes" id="UP000664857"/>
    </source>
</evidence>
<feature type="compositionally biased region" description="Polar residues" evidence="6">
    <location>
        <begin position="921"/>
        <end position="931"/>
    </location>
</feature>
<dbReference type="NCBIfam" id="TIGR01167">
    <property type="entry name" value="LPXTG_anchor"/>
    <property type="match status" value="1"/>
</dbReference>
<reference evidence="9 10" key="1">
    <citation type="submission" date="2021-03" db="EMBL/GenBank/DDBJ databases">
        <title>Enterococcal diversity collection.</title>
        <authorList>
            <person name="Gilmore M.S."/>
            <person name="Schwartzman J."/>
            <person name="Van Tyne D."/>
            <person name="Martin M."/>
            <person name="Earl A.M."/>
            <person name="Manson A.L."/>
            <person name="Straub T."/>
            <person name="Salamzade R."/>
            <person name="Saavedra J."/>
            <person name="Lebreton F."/>
            <person name="Prichula J."/>
            <person name="Schaufler K."/>
            <person name="Gaca A."/>
            <person name="Sgardioli B."/>
            <person name="Wagenaar J."/>
            <person name="Strong T."/>
        </authorList>
    </citation>
    <scope>NUCLEOTIDE SEQUENCE [LARGE SCALE GENOMIC DNA]</scope>
    <source>
        <strain evidence="9 10">DIV0080</strain>
    </source>
</reference>
<evidence type="ECO:0000259" key="8">
    <source>
        <dbReference type="PROSITE" id="PS50847"/>
    </source>
</evidence>
<evidence type="ECO:0000256" key="2">
    <source>
        <dbReference type="ARBA" id="ARBA00022512"/>
    </source>
</evidence>
<dbReference type="PROSITE" id="PS50847">
    <property type="entry name" value="GRAM_POS_ANCHORING"/>
    <property type="match status" value="1"/>
</dbReference>
<keyword evidence="10" id="KW-1185">Reference proteome</keyword>
<sequence>MKSNKFFRGKPIINVLSVFLLLFSSLFSNLMNYTVIAETLDTGNNVTSSFSIDRNILYIIDGDGNYSEVKDNDILGAYKNIYTEIYWHFDDSGTLNAGDYVEINLPSKYLTFYEFSETDLKLSDGVSIGKFKVSDGKLKIIFNDLAKNYSSLKNGYIKMVGKTTVDKGKDDVIDGGLTFPDFVIPGSGGGSEVFETPNYGELNKIGTQFSNKIFWSIRVNYDTLQSAMTGGNPPVKNDVVLVDTLTKGQKVVNVLISNVIPILSKNNIISANYATISQMSFNKLVPSLGESYDDFYNRIKTSPGSYGIYTDDTGQQIVLIGFGDLHGSLSGNETLEQLISTVNSDDLTDLEKENTINGLNKLSEVTKGKMHIASFVSISTEVDKNTPTQDIANKAELRYNSGESIDSSTIVNYQTIDSGAEGILPQNVKVIKKDDSGNLLPNITFKLQKLDSDGNFSDYKPKDGGQIERSTDSIGEIKFSNLDYGKYKIVEVSQLPEYDKPIYSINGVDGVDEFSVTANDNKGFLITVVNPIKSVTPILTEVSGTKTWNDKDNQDGIRPDSITVNLLADGKQVDSKPVTADDNWQYTFNDLPKYQNGIEIVYTVTEDTVTDYTSVNNGFDFTNSYTPGKTNIGVSKIWEDNNNQDGKRPTSIQVQLYADEVAKGVPVTLTSADNWAYNWTDLDIKTAGKAIKYTVKELDVPSGYQASKPVIDKGNVTITNTHIAELTEVSGTKTWNDKDNQDGIRPDSITVNLLADGKQVDSKPVTADDNWQYTFNDLPKYQNGIEIVYTVTEDIVENYITQISGFDITNTYNPGKISATVTKHWEDNNNQDGIRPNSIKIQLHANGEKQGEAIELNGKGNWTYSWKELDMADKDGKPIQYTISEVGNVKGYVATITGENTGNLMLTNTHNPTTTKPKIPDNSNKTGNNLPKTGEQKVKWITIVGTIILLAISAFYLYQKRKISR</sequence>
<feature type="domain" description="Gram-positive cocci surface proteins LPxTG" evidence="8">
    <location>
        <begin position="930"/>
        <end position="965"/>
    </location>
</feature>
<dbReference type="RefSeq" id="WP_206964551.1">
    <property type="nucleotide sequence ID" value="NZ_JAFLVX010000005.1"/>
</dbReference>
<dbReference type="CDD" id="cd00222">
    <property type="entry name" value="CollagenBindB"/>
    <property type="match status" value="4"/>
</dbReference>
<keyword evidence="7" id="KW-0812">Transmembrane</keyword>
<keyword evidence="7" id="KW-1133">Transmembrane helix</keyword>